<dbReference type="InterPro" id="IPR001647">
    <property type="entry name" value="HTH_TetR"/>
</dbReference>
<dbReference type="Proteomes" id="UP000183461">
    <property type="component" value="Unassembled WGS sequence"/>
</dbReference>
<dbReference type="GO" id="GO:0003677">
    <property type="term" value="F:DNA binding"/>
    <property type="evidence" value="ECO:0007669"/>
    <property type="project" value="UniProtKB-UniRule"/>
</dbReference>
<keyword evidence="1 2" id="KW-0238">DNA-binding</keyword>
<name>A0A1K1LKC7_RUMFL</name>
<reference evidence="5" key="1">
    <citation type="submission" date="2016-11" db="EMBL/GenBank/DDBJ databases">
        <authorList>
            <person name="Varghese N."/>
            <person name="Submissions S."/>
        </authorList>
    </citation>
    <scope>NUCLEOTIDE SEQUENCE [LARGE SCALE GENOMIC DNA]</scope>
    <source>
        <strain evidence="5">YL228</strain>
    </source>
</reference>
<dbReference type="InterPro" id="IPR009057">
    <property type="entry name" value="Homeodomain-like_sf"/>
</dbReference>
<feature type="DNA-binding region" description="H-T-H motif" evidence="2">
    <location>
        <begin position="30"/>
        <end position="49"/>
    </location>
</feature>
<accession>A0A1K1LKC7</accession>
<dbReference type="RefSeq" id="WP_072298942.1">
    <property type="nucleotide sequence ID" value="NZ_FPIP01000001.1"/>
</dbReference>
<sequence length="190" mass="21448">MKRDIERTKKQLLEAAEKLMTDCDDPAEVTSRAITEAAGVNLAMINYCFGSREKLLAEVFSRLISKATAADTRFGEVMASELSPKDKLIELHVFMMSLMLKNIGIAKAVTRYILLERDLKTGMESLPFVMAHYGGNKSEEECRLLTFQLTSLNELAFLKYGELKQNAGIDLADEVQLRRFVTDNISRFLI</sequence>
<evidence type="ECO:0000256" key="2">
    <source>
        <dbReference type="PROSITE-ProRule" id="PRU00335"/>
    </source>
</evidence>
<dbReference type="AlphaFoldDB" id="A0A1K1LKC7"/>
<evidence type="ECO:0000256" key="1">
    <source>
        <dbReference type="ARBA" id="ARBA00023125"/>
    </source>
</evidence>
<evidence type="ECO:0000313" key="4">
    <source>
        <dbReference type="EMBL" id="SFW11314.1"/>
    </source>
</evidence>
<organism evidence="4 5">
    <name type="scientific">Ruminococcus flavefaciens</name>
    <dbReference type="NCBI Taxonomy" id="1265"/>
    <lineage>
        <taxon>Bacteria</taxon>
        <taxon>Bacillati</taxon>
        <taxon>Bacillota</taxon>
        <taxon>Clostridia</taxon>
        <taxon>Eubacteriales</taxon>
        <taxon>Oscillospiraceae</taxon>
        <taxon>Ruminococcus</taxon>
    </lineage>
</organism>
<dbReference type="Pfam" id="PF00440">
    <property type="entry name" value="TetR_N"/>
    <property type="match status" value="1"/>
</dbReference>
<dbReference type="SUPFAM" id="SSF46689">
    <property type="entry name" value="Homeodomain-like"/>
    <property type="match status" value="1"/>
</dbReference>
<feature type="domain" description="HTH tetR-type" evidence="3">
    <location>
        <begin position="6"/>
        <end position="67"/>
    </location>
</feature>
<gene>
    <name evidence="4" type="ORF">SAMN02910280_0495</name>
</gene>
<dbReference type="PROSITE" id="PS50977">
    <property type="entry name" value="HTH_TETR_2"/>
    <property type="match status" value="1"/>
</dbReference>
<evidence type="ECO:0000313" key="5">
    <source>
        <dbReference type="Proteomes" id="UP000183461"/>
    </source>
</evidence>
<dbReference type="Gene3D" id="1.10.357.10">
    <property type="entry name" value="Tetracycline Repressor, domain 2"/>
    <property type="match status" value="1"/>
</dbReference>
<protein>
    <submittedName>
        <fullName evidence="4">Transcriptional regulator, TetR family</fullName>
    </submittedName>
</protein>
<proteinExistence type="predicted"/>
<evidence type="ECO:0000259" key="3">
    <source>
        <dbReference type="PROSITE" id="PS50977"/>
    </source>
</evidence>
<dbReference type="EMBL" id="FPIP01000001">
    <property type="protein sequence ID" value="SFW11314.1"/>
    <property type="molecule type" value="Genomic_DNA"/>
</dbReference>